<organism evidence="6 7">
    <name type="scientific">Faecalibacterium langellae</name>
    <dbReference type="NCBI Taxonomy" id="3435293"/>
    <lineage>
        <taxon>Bacteria</taxon>
        <taxon>Bacillati</taxon>
        <taxon>Bacillota</taxon>
        <taxon>Clostridia</taxon>
        <taxon>Eubacteriales</taxon>
        <taxon>Oscillospiraceae</taxon>
        <taxon>Faecalibacterium</taxon>
    </lineage>
</organism>
<dbReference type="PANTHER" id="PTHR30290">
    <property type="entry name" value="PERIPLASMIC BINDING COMPONENT OF ABC TRANSPORTER"/>
    <property type="match status" value="1"/>
</dbReference>
<accession>A0A2A6ZDX2</accession>
<dbReference type="AlphaFoldDB" id="A0A2A6ZDX2"/>
<dbReference type="Pfam" id="PF00496">
    <property type="entry name" value="SBP_bac_5"/>
    <property type="match status" value="1"/>
</dbReference>
<dbReference type="InterPro" id="IPR019546">
    <property type="entry name" value="TAT_signal_bac_arc"/>
</dbReference>
<dbReference type="Gene3D" id="3.90.76.10">
    <property type="entry name" value="Dipeptide-binding Protein, Domain 1"/>
    <property type="match status" value="1"/>
</dbReference>
<dbReference type="NCBIfam" id="TIGR01409">
    <property type="entry name" value="TAT_signal_seq"/>
    <property type="match status" value="1"/>
</dbReference>
<dbReference type="GO" id="GO:0030313">
    <property type="term" value="C:cell envelope"/>
    <property type="evidence" value="ECO:0007669"/>
    <property type="project" value="UniProtKB-SubCell"/>
</dbReference>
<reference evidence="6 7" key="1">
    <citation type="journal article" date="2017" name="Front. Microbiol.">
        <title>New Insights into the Diversity of the Genus Faecalibacterium.</title>
        <authorList>
            <person name="Benevides L."/>
            <person name="Burman S."/>
            <person name="Martin R."/>
            <person name="Robert V."/>
            <person name="Thomas M."/>
            <person name="Miquel S."/>
            <person name="Chain F."/>
            <person name="Sokol H."/>
            <person name="Bermudez-Humaran L.G."/>
            <person name="Morrison M."/>
            <person name="Langella P."/>
            <person name="Azevedo V.A."/>
            <person name="Chatel J.M."/>
            <person name="Soares S."/>
        </authorList>
    </citation>
    <scope>NUCLEOTIDE SEQUENCE [LARGE SCALE GENOMIC DNA]</scope>
    <source>
        <strain evidence="7">CNCM I-4540</strain>
    </source>
</reference>
<evidence type="ECO:0000256" key="4">
    <source>
        <dbReference type="ARBA" id="ARBA00022729"/>
    </source>
</evidence>
<dbReference type="Proteomes" id="UP000220752">
    <property type="component" value="Unassembled WGS sequence"/>
</dbReference>
<dbReference type="GO" id="GO:0015833">
    <property type="term" value="P:peptide transport"/>
    <property type="evidence" value="ECO:0007669"/>
    <property type="project" value="TreeGrafter"/>
</dbReference>
<evidence type="ECO:0000256" key="2">
    <source>
        <dbReference type="ARBA" id="ARBA00005695"/>
    </source>
</evidence>
<evidence type="ECO:0000259" key="5">
    <source>
        <dbReference type="Pfam" id="PF00496"/>
    </source>
</evidence>
<dbReference type="Gene3D" id="3.40.190.10">
    <property type="entry name" value="Periplasmic binding protein-like II"/>
    <property type="match status" value="2"/>
</dbReference>
<dbReference type="Gene3D" id="3.10.105.10">
    <property type="entry name" value="Dipeptide-binding Protein, Domain 3"/>
    <property type="match status" value="1"/>
</dbReference>
<comment type="subcellular location">
    <subcellularLocation>
        <location evidence="1">Cell envelope</location>
    </subcellularLocation>
</comment>
<dbReference type="InterPro" id="IPR006311">
    <property type="entry name" value="TAT_signal"/>
</dbReference>
<feature type="domain" description="Solute-binding protein family 5" evidence="5">
    <location>
        <begin position="152"/>
        <end position="621"/>
    </location>
</feature>
<protein>
    <submittedName>
        <fullName evidence="6">ABC transporter substrate-binding protein</fullName>
    </submittedName>
</protein>
<keyword evidence="3" id="KW-0813">Transport</keyword>
<keyword evidence="4" id="KW-0732">Signal</keyword>
<sequence>MCPTHRKTIDGAQIQCYTDHKTTHRGHRLLQRGNGAISVTPFLSQSTKQAFAKILRKKDFTMAHSISRRQFLQGSGAAVLSVAAAGLLSSCGGSSASNGGSTGAAGSSSTYTVLYSRQPATLNYLVCSADPDLYHGTQCIDTLVEYDNRGKIREGLATAWEWDADSLTWTFHLRDENWVDCNGEVLGPVTAQDFVDALAYVLDPDYASSTASLVTPYVAGADDYYNYCVYRNNANNGTVAEDGTTYAIDANGTVTAAAADGTTTEYPAVDFSTVGVKAVDDHTLTYTLNFDFPGFLSLLSYAPYEPAYGPLLEEFADQFCTSAETACSCGAFYLAEYTPLENWVMKKNPENYDADSVYIDTVRYIYNQEELISGPEMVKRGEIDQATISSDILDSWLADDTTKDMVSMERPETGKSYFYIFNFLPYRHEFSNWTVTGVDAQYEPDNWAKAINSTNFRRAFLYAINPSVTLAVTAPEGYDNYKLHTITPPSFCANSKGVDYTECGGLANLSDFFDEAKAKEYRDAAVEELTAAGVTFPIKIQYPYNPAVVDWDKQCQVFKQQVEAVLNDGFDFISIIITQGPSDNFLNAVRRVGAYQLMSYYWGADYSDPETEVYPFYQEAGDRGTCYSFLRTGVEDGIVTGETAELVMQYMSMVENAKTITEDLDARYEAFADAEAFLIENALVIPLGMPVPPYIATRLNLWEGQYAPTGLSTNRLKGVHILDHYVSMEEYNANRDAR</sequence>
<dbReference type="PROSITE" id="PS51318">
    <property type="entry name" value="TAT"/>
    <property type="match status" value="1"/>
</dbReference>
<evidence type="ECO:0000313" key="6">
    <source>
        <dbReference type="EMBL" id="PDX59559.1"/>
    </source>
</evidence>
<proteinExistence type="inferred from homology"/>
<comment type="similarity">
    <text evidence="2">Belongs to the bacterial solute-binding protein 5 family.</text>
</comment>
<comment type="caution">
    <text evidence="6">The sequence shown here is derived from an EMBL/GenBank/DDBJ whole genome shotgun (WGS) entry which is preliminary data.</text>
</comment>
<dbReference type="InterPro" id="IPR000914">
    <property type="entry name" value="SBP_5_dom"/>
</dbReference>
<dbReference type="SUPFAM" id="SSF53850">
    <property type="entry name" value="Periplasmic binding protein-like II"/>
    <property type="match status" value="1"/>
</dbReference>
<dbReference type="EMBL" id="NMTQ01000011">
    <property type="protein sequence ID" value="PDX59559.1"/>
    <property type="molecule type" value="Genomic_DNA"/>
</dbReference>
<evidence type="ECO:0000256" key="1">
    <source>
        <dbReference type="ARBA" id="ARBA00004196"/>
    </source>
</evidence>
<keyword evidence="7" id="KW-1185">Reference proteome</keyword>
<dbReference type="GO" id="GO:1904680">
    <property type="term" value="F:peptide transmembrane transporter activity"/>
    <property type="evidence" value="ECO:0007669"/>
    <property type="project" value="TreeGrafter"/>
</dbReference>
<name>A0A2A6ZDX2_9FIRM</name>
<dbReference type="PANTHER" id="PTHR30290:SF10">
    <property type="entry name" value="PERIPLASMIC OLIGOPEPTIDE-BINDING PROTEIN-RELATED"/>
    <property type="match status" value="1"/>
</dbReference>
<evidence type="ECO:0000256" key="3">
    <source>
        <dbReference type="ARBA" id="ARBA00022448"/>
    </source>
</evidence>
<evidence type="ECO:0000313" key="7">
    <source>
        <dbReference type="Proteomes" id="UP000220752"/>
    </source>
</evidence>
<dbReference type="InterPro" id="IPR039424">
    <property type="entry name" value="SBP_5"/>
</dbReference>
<gene>
    <name evidence="6" type="ORF">CGS46_01240</name>
</gene>